<evidence type="ECO:0000313" key="3">
    <source>
        <dbReference type="Proteomes" id="UP000318093"/>
    </source>
</evidence>
<dbReference type="EMBL" id="VBAN01000150">
    <property type="protein sequence ID" value="TMI82680.1"/>
    <property type="molecule type" value="Genomic_DNA"/>
</dbReference>
<dbReference type="GO" id="GO:0005886">
    <property type="term" value="C:plasma membrane"/>
    <property type="evidence" value="ECO:0007669"/>
    <property type="project" value="TreeGrafter"/>
</dbReference>
<dbReference type="InterPro" id="IPR027417">
    <property type="entry name" value="P-loop_NTPase"/>
</dbReference>
<dbReference type="PANTHER" id="PTHR32309:SF13">
    <property type="entry name" value="FERRIC ENTEROBACTIN TRANSPORT PROTEIN FEPE"/>
    <property type="match status" value="1"/>
</dbReference>
<proteinExistence type="predicted"/>
<gene>
    <name evidence="2" type="ORF">E6H03_05115</name>
</gene>
<evidence type="ECO:0000313" key="2">
    <source>
        <dbReference type="EMBL" id="TMI82680.1"/>
    </source>
</evidence>
<organism evidence="2 3">
    <name type="scientific">Candidatus Segetimicrobium genomatis</name>
    <dbReference type="NCBI Taxonomy" id="2569760"/>
    <lineage>
        <taxon>Bacteria</taxon>
        <taxon>Bacillati</taxon>
        <taxon>Candidatus Sysuimicrobiota</taxon>
        <taxon>Candidatus Sysuimicrobiia</taxon>
        <taxon>Candidatus Sysuimicrobiales</taxon>
        <taxon>Candidatus Segetimicrobiaceae</taxon>
        <taxon>Candidatus Segetimicrobium</taxon>
    </lineage>
</organism>
<evidence type="ECO:0008006" key="4">
    <source>
        <dbReference type="Google" id="ProtNLM"/>
    </source>
</evidence>
<dbReference type="Gene3D" id="3.40.50.300">
    <property type="entry name" value="P-loop containing nucleotide triphosphate hydrolases"/>
    <property type="match status" value="1"/>
</dbReference>
<feature type="coiled-coil region" evidence="1">
    <location>
        <begin position="129"/>
        <end position="163"/>
    </location>
</feature>
<dbReference type="PANTHER" id="PTHR32309">
    <property type="entry name" value="TYROSINE-PROTEIN KINASE"/>
    <property type="match status" value="1"/>
</dbReference>
<dbReference type="AlphaFoldDB" id="A0A537JGR6"/>
<dbReference type="InterPro" id="IPR050445">
    <property type="entry name" value="Bact_polysacc_biosynth/exp"/>
</dbReference>
<name>A0A537JGR6_9BACT</name>
<protein>
    <recommendedName>
        <fullName evidence="4">Tyrosine kinase G-rich domain-containing protein</fullName>
    </recommendedName>
</protein>
<evidence type="ECO:0000256" key="1">
    <source>
        <dbReference type="SAM" id="Coils"/>
    </source>
</evidence>
<comment type="caution">
    <text evidence="2">The sequence shown here is derived from an EMBL/GenBank/DDBJ whole genome shotgun (WGS) entry which is preliminary data.</text>
</comment>
<dbReference type="SUPFAM" id="SSF52540">
    <property type="entry name" value="P-loop containing nucleoside triphosphate hydrolases"/>
    <property type="match status" value="1"/>
</dbReference>
<dbReference type="GO" id="GO:0004713">
    <property type="term" value="F:protein tyrosine kinase activity"/>
    <property type="evidence" value="ECO:0007669"/>
    <property type="project" value="TreeGrafter"/>
</dbReference>
<dbReference type="Proteomes" id="UP000318093">
    <property type="component" value="Unassembled WGS sequence"/>
</dbReference>
<accession>A0A537JGR6</accession>
<keyword evidence="1" id="KW-0175">Coiled coil</keyword>
<reference evidence="2 3" key="1">
    <citation type="journal article" date="2019" name="Nat. Microbiol.">
        <title>Mediterranean grassland soil C-N compound turnover is dependent on rainfall and depth, and is mediated by genomically divergent microorganisms.</title>
        <authorList>
            <person name="Diamond S."/>
            <person name="Andeer P.F."/>
            <person name="Li Z."/>
            <person name="Crits-Christoph A."/>
            <person name="Burstein D."/>
            <person name="Anantharaman K."/>
            <person name="Lane K.R."/>
            <person name="Thomas B.C."/>
            <person name="Pan C."/>
            <person name="Northen T.R."/>
            <person name="Banfield J.F."/>
        </authorList>
    </citation>
    <scope>NUCLEOTIDE SEQUENCE [LARGE SCALE GENOMIC DNA]</scope>
    <source>
        <strain evidence="2">NP_6</strain>
    </source>
</reference>
<sequence length="403" mass="44468">MAFRDSHGDVSLAQETTLNLQKMADLQAQLVDVRLQRDTAESRIAAARGRLASQAKVTPTQWMPSPLIASLQDQLARLEIDLTGLRHQFTEKAPAVLVTRAKIEETKQRLNAELAQSLRPGAYGVDPIYQQLDTEMAESQVTLATLKSRERAMQDAIAAYERRMRGVPLREVDLARLTRDEKEFEQIYLLLSDRYEQARAPTAPVKPRRQMNTLFGGMLGLMVGVAGAFLAEQLDDTVKSAEEVERVLGAPVLGAIPIVGVARPPGARETGTKTDGPQHKEETAVLPLLAANDRRSPTAEAYRALRTHVLFSIPDVERKRLLVTSALPREGKSTISANLAAAIARTDRRVWLVDARGWPLCWPVRPRSTAWCGRPASPTCGTWGAVPSPPTPPNCWARSVWRA</sequence>